<dbReference type="Proteomes" id="UP000007434">
    <property type="component" value="Chromosome"/>
</dbReference>
<sequence length="249" mass="27964">MNKYKAAADLIQKSKHITAFTGAGISVQSGIPDFRSKNGLWDNYEPEIFSINYLKQKPKKTWHAIKQIYYEFFNGSQPNLAHRVLAEMEKNNLLDSIITQNIDSLHQEAGSINVIEYHGNSKKTICLDCGAQFNDLKNLLSEIPPFCSDCGGILKPDFIFFGESVSQKAHELAYLEAKRADLFIIIGTTGDVYPAARIPFYAKDNGAKIIEINIKKSNYSDKITKIFLENKAVNAMEKLAFELSISLKS</sequence>
<name>E4RKU9_HALHG</name>
<evidence type="ECO:0000256" key="4">
    <source>
        <dbReference type="PROSITE-ProRule" id="PRU00236"/>
    </source>
</evidence>
<evidence type="ECO:0000313" key="6">
    <source>
        <dbReference type="EMBL" id="ADQ15690.1"/>
    </source>
</evidence>
<dbReference type="AlphaFoldDB" id="E4RKU9"/>
<keyword evidence="4" id="KW-0862">Zinc</keyword>
<feature type="active site" description="Proton acceptor" evidence="4">
    <location>
        <position position="118"/>
    </location>
</feature>
<reference evidence="6 7" key="1">
    <citation type="submission" date="2010-11" db="EMBL/GenBank/DDBJ databases">
        <title>Complete sequence of Halanaerobium sp. sapolanicus.</title>
        <authorList>
            <consortium name="US DOE Joint Genome Institute"/>
            <person name="Lucas S."/>
            <person name="Copeland A."/>
            <person name="Lapidus A."/>
            <person name="Cheng J.-F."/>
            <person name="Bruce D."/>
            <person name="Goodwin L."/>
            <person name="Pitluck S."/>
            <person name="Davenport K."/>
            <person name="Detter J.C."/>
            <person name="Han C."/>
            <person name="Tapia R."/>
            <person name="Land M."/>
            <person name="Hauser L."/>
            <person name="Jeffries C."/>
            <person name="Kyrpides N."/>
            <person name="Ivanova N."/>
            <person name="Mikhailova N."/>
            <person name="Begemann M.B."/>
            <person name="Mormile M.R."/>
            <person name="Wall J.D."/>
            <person name="Elias D.A."/>
            <person name="Woyke T."/>
        </authorList>
    </citation>
    <scope>NUCLEOTIDE SEQUENCE [LARGE SCALE GENOMIC DNA]</scope>
    <source>
        <strain evidence="7">sapolanicus</strain>
    </source>
</reference>
<organism evidence="6 7">
    <name type="scientific">Halanaerobium hydrogeniformans</name>
    <name type="common">Halanaerobium sp. (strain sapolanicus)</name>
    <dbReference type="NCBI Taxonomy" id="656519"/>
    <lineage>
        <taxon>Bacteria</taxon>
        <taxon>Bacillati</taxon>
        <taxon>Bacillota</taxon>
        <taxon>Clostridia</taxon>
        <taxon>Halanaerobiales</taxon>
        <taxon>Halanaerobiaceae</taxon>
        <taxon>Halanaerobium</taxon>
    </lineage>
</organism>
<dbReference type="OrthoDB" id="9800582at2"/>
<dbReference type="PANTHER" id="PTHR11085:SF4">
    <property type="entry name" value="NAD-DEPENDENT PROTEIN DEACYLASE"/>
    <property type="match status" value="1"/>
</dbReference>
<feature type="domain" description="Deacetylase sirtuin-type" evidence="5">
    <location>
        <begin position="1"/>
        <end position="242"/>
    </location>
</feature>
<dbReference type="PANTHER" id="PTHR11085">
    <property type="entry name" value="NAD-DEPENDENT PROTEIN DEACYLASE SIRTUIN-5, MITOCHONDRIAL-RELATED"/>
    <property type="match status" value="1"/>
</dbReference>
<dbReference type="STRING" id="656519.Halsa_2282"/>
<keyword evidence="7" id="KW-1185">Reference proteome</keyword>
<dbReference type="InterPro" id="IPR050134">
    <property type="entry name" value="NAD-dep_sirtuin_deacylases"/>
</dbReference>
<evidence type="ECO:0000256" key="3">
    <source>
        <dbReference type="ARBA" id="ARBA00023027"/>
    </source>
</evidence>
<dbReference type="NCBIfam" id="NF001753">
    <property type="entry name" value="PRK00481.1-3"/>
    <property type="match status" value="1"/>
</dbReference>
<dbReference type="SUPFAM" id="SSF52467">
    <property type="entry name" value="DHS-like NAD/FAD-binding domain"/>
    <property type="match status" value="1"/>
</dbReference>
<dbReference type="GO" id="GO:0046872">
    <property type="term" value="F:metal ion binding"/>
    <property type="evidence" value="ECO:0007669"/>
    <property type="project" value="UniProtKB-KW"/>
</dbReference>
<dbReference type="Pfam" id="PF02146">
    <property type="entry name" value="SIR2"/>
    <property type="match status" value="1"/>
</dbReference>
<dbReference type="InterPro" id="IPR026591">
    <property type="entry name" value="Sirtuin_cat_small_dom_sf"/>
</dbReference>
<protein>
    <recommendedName>
        <fullName evidence="1">protein acetyllysine N-acetyltransferase</fullName>
        <ecNumber evidence="1">2.3.1.286</ecNumber>
    </recommendedName>
</protein>
<dbReference type="GO" id="GO:0017136">
    <property type="term" value="F:histone deacetylase activity, NAD-dependent"/>
    <property type="evidence" value="ECO:0007669"/>
    <property type="project" value="TreeGrafter"/>
</dbReference>
<evidence type="ECO:0000256" key="1">
    <source>
        <dbReference type="ARBA" id="ARBA00012928"/>
    </source>
</evidence>
<dbReference type="PROSITE" id="PS50305">
    <property type="entry name" value="SIRTUIN"/>
    <property type="match status" value="1"/>
</dbReference>
<accession>E4RKU9</accession>
<dbReference type="EMBL" id="CP002304">
    <property type="protein sequence ID" value="ADQ15690.1"/>
    <property type="molecule type" value="Genomic_DNA"/>
</dbReference>
<dbReference type="EC" id="2.3.1.286" evidence="1"/>
<dbReference type="KEGG" id="has:Halsa_2282"/>
<proteinExistence type="predicted"/>
<dbReference type="Gene3D" id="3.40.50.1220">
    <property type="entry name" value="TPP-binding domain"/>
    <property type="match status" value="1"/>
</dbReference>
<feature type="binding site" evidence="4">
    <location>
        <position position="126"/>
    </location>
    <ligand>
        <name>Zn(2+)</name>
        <dbReference type="ChEBI" id="CHEBI:29105"/>
    </ligand>
</feature>
<dbReference type="GO" id="GO:0070403">
    <property type="term" value="F:NAD+ binding"/>
    <property type="evidence" value="ECO:0007669"/>
    <property type="project" value="InterPro"/>
</dbReference>
<dbReference type="RefSeq" id="WP_013406754.1">
    <property type="nucleotide sequence ID" value="NC_014654.1"/>
</dbReference>
<dbReference type="eggNOG" id="COG0846">
    <property type="taxonomic scope" value="Bacteria"/>
</dbReference>
<evidence type="ECO:0000259" key="5">
    <source>
        <dbReference type="PROSITE" id="PS50305"/>
    </source>
</evidence>
<dbReference type="InterPro" id="IPR029035">
    <property type="entry name" value="DHS-like_NAD/FAD-binding_dom"/>
</dbReference>
<dbReference type="InterPro" id="IPR026590">
    <property type="entry name" value="Ssirtuin_cat_dom"/>
</dbReference>
<keyword evidence="3" id="KW-0520">NAD</keyword>
<feature type="binding site" evidence="4">
    <location>
        <position position="147"/>
    </location>
    <ligand>
        <name>Zn(2+)</name>
        <dbReference type="ChEBI" id="CHEBI:29105"/>
    </ligand>
</feature>
<evidence type="ECO:0000313" key="7">
    <source>
        <dbReference type="Proteomes" id="UP000007434"/>
    </source>
</evidence>
<dbReference type="Gene3D" id="3.30.1600.10">
    <property type="entry name" value="SIR2/SIRT2 'Small Domain"/>
    <property type="match status" value="1"/>
</dbReference>
<dbReference type="HOGENOM" id="CLU_023643_3_1_9"/>
<evidence type="ECO:0000256" key="2">
    <source>
        <dbReference type="ARBA" id="ARBA00022679"/>
    </source>
</evidence>
<reference evidence="6 7" key="2">
    <citation type="journal article" date="2011" name="J. Bacteriol.">
        <title>Complete Genome Sequence of the Haloalkaliphilic, Hydrogen Producing Halanaerobium hydrogenoformans.</title>
        <authorList>
            <person name="Brown S.D."/>
            <person name="Begemann M.B."/>
            <person name="Mormile M.R."/>
            <person name="Wall J.D."/>
            <person name="Han C.S."/>
            <person name="Goodwin L.A."/>
            <person name="Pitluck S."/>
            <person name="Land M.L."/>
            <person name="Hauser L.J."/>
            <person name="Elias D.A."/>
        </authorList>
    </citation>
    <scope>NUCLEOTIDE SEQUENCE [LARGE SCALE GENOMIC DNA]</scope>
    <source>
        <strain evidence="7">sapolanicus</strain>
    </source>
</reference>
<gene>
    <name evidence="6" type="ordered locus">Halsa_2282</name>
</gene>
<feature type="binding site" evidence="4">
    <location>
        <position position="129"/>
    </location>
    <ligand>
        <name>Zn(2+)</name>
        <dbReference type="ChEBI" id="CHEBI:29105"/>
    </ligand>
</feature>
<keyword evidence="4" id="KW-0479">Metal-binding</keyword>
<dbReference type="InterPro" id="IPR003000">
    <property type="entry name" value="Sirtuin"/>
</dbReference>
<feature type="binding site" evidence="4">
    <location>
        <position position="150"/>
    </location>
    <ligand>
        <name>Zn(2+)</name>
        <dbReference type="ChEBI" id="CHEBI:29105"/>
    </ligand>
</feature>
<dbReference type="CDD" id="cd01407">
    <property type="entry name" value="SIR2-fam"/>
    <property type="match status" value="1"/>
</dbReference>
<keyword evidence="2" id="KW-0808">Transferase</keyword>